<proteinExistence type="predicted"/>
<keyword evidence="7" id="KW-1185">Reference proteome</keyword>
<evidence type="ECO:0000256" key="4">
    <source>
        <dbReference type="ARBA" id="ARBA00047303"/>
    </source>
</evidence>
<dbReference type="GO" id="GO:0009411">
    <property type="term" value="P:response to UV"/>
    <property type="evidence" value="ECO:0007669"/>
    <property type="project" value="TreeGrafter"/>
</dbReference>
<dbReference type="InterPro" id="IPR044917">
    <property type="entry name" value="PRIMPOL"/>
</dbReference>
<dbReference type="GO" id="GO:0003887">
    <property type="term" value="F:DNA-directed DNA polymerase activity"/>
    <property type="evidence" value="ECO:0007669"/>
    <property type="project" value="UniProtKB-EC"/>
</dbReference>
<reference evidence="6" key="1">
    <citation type="submission" date="2018-05" db="EMBL/GenBank/DDBJ databases">
        <title>Draft genome of Mucuna pruriens seed.</title>
        <authorList>
            <person name="Nnadi N.E."/>
            <person name="Vos R."/>
            <person name="Hasami M.H."/>
            <person name="Devisetty U.K."/>
            <person name="Aguiy J.C."/>
        </authorList>
    </citation>
    <scope>NUCLEOTIDE SEQUENCE [LARGE SCALE GENOMIC DNA]</scope>
    <source>
        <strain evidence="6">JCA_2017</strain>
    </source>
</reference>
<dbReference type="GO" id="GO:0042276">
    <property type="term" value="P:error-prone translesion synthesis"/>
    <property type="evidence" value="ECO:0007669"/>
    <property type="project" value="InterPro"/>
</dbReference>
<comment type="catalytic activity">
    <reaction evidence="2">
        <text>ssDNA + n NTP = ssDNA/pppN(pN)n-1 hybrid + (n-1) diphosphate.</text>
        <dbReference type="EC" id="2.7.7.102"/>
    </reaction>
</comment>
<evidence type="ECO:0000256" key="2">
    <source>
        <dbReference type="ARBA" id="ARBA00044677"/>
    </source>
</evidence>
<dbReference type="OrthoDB" id="5988181at2759"/>
<dbReference type="Proteomes" id="UP000257109">
    <property type="component" value="Unassembled WGS sequence"/>
</dbReference>
<organism evidence="6 7">
    <name type="scientific">Mucuna pruriens</name>
    <name type="common">Velvet bean</name>
    <name type="synonym">Dolichos pruriens</name>
    <dbReference type="NCBI Taxonomy" id="157652"/>
    <lineage>
        <taxon>Eukaryota</taxon>
        <taxon>Viridiplantae</taxon>
        <taxon>Streptophyta</taxon>
        <taxon>Embryophyta</taxon>
        <taxon>Tracheophyta</taxon>
        <taxon>Spermatophyta</taxon>
        <taxon>Magnoliopsida</taxon>
        <taxon>eudicotyledons</taxon>
        <taxon>Gunneridae</taxon>
        <taxon>Pentapetalae</taxon>
        <taxon>rosids</taxon>
        <taxon>fabids</taxon>
        <taxon>Fabales</taxon>
        <taxon>Fabaceae</taxon>
        <taxon>Papilionoideae</taxon>
        <taxon>50 kb inversion clade</taxon>
        <taxon>NPAAA clade</taxon>
        <taxon>indigoferoid/millettioid clade</taxon>
        <taxon>Phaseoleae</taxon>
        <taxon>Mucuna</taxon>
    </lineage>
</organism>
<evidence type="ECO:0000256" key="1">
    <source>
        <dbReference type="ARBA" id="ARBA00026139"/>
    </source>
</evidence>
<evidence type="ECO:0000256" key="5">
    <source>
        <dbReference type="SAM" id="MobiDB-lite"/>
    </source>
</evidence>
<dbReference type="GO" id="GO:0005759">
    <property type="term" value="C:mitochondrial matrix"/>
    <property type="evidence" value="ECO:0007669"/>
    <property type="project" value="TreeGrafter"/>
</dbReference>
<dbReference type="GO" id="GO:0005634">
    <property type="term" value="C:nucleus"/>
    <property type="evidence" value="ECO:0007669"/>
    <property type="project" value="TreeGrafter"/>
</dbReference>
<evidence type="ECO:0000313" key="6">
    <source>
        <dbReference type="EMBL" id="RDY09124.1"/>
    </source>
</evidence>
<comment type="catalytic activity">
    <reaction evidence="4">
        <text>DNA(n) + a 2'-deoxyribonucleoside 5'-triphosphate = DNA(n+1) + diphosphate</text>
        <dbReference type="Rhea" id="RHEA:22508"/>
        <dbReference type="Rhea" id="RHEA-COMP:17339"/>
        <dbReference type="Rhea" id="RHEA-COMP:17340"/>
        <dbReference type="ChEBI" id="CHEBI:33019"/>
        <dbReference type="ChEBI" id="CHEBI:61560"/>
        <dbReference type="ChEBI" id="CHEBI:173112"/>
        <dbReference type="EC" id="2.7.7.7"/>
    </reaction>
    <physiologicalReaction direction="left-to-right" evidence="4">
        <dbReference type="Rhea" id="RHEA:22509"/>
    </physiologicalReaction>
</comment>
<accession>A0A371I2F5</accession>
<dbReference type="GO" id="GO:0031297">
    <property type="term" value="P:replication fork processing"/>
    <property type="evidence" value="ECO:0007669"/>
    <property type="project" value="TreeGrafter"/>
</dbReference>
<dbReference type="EMBL" id="QJKJ01001120">
    <property type="protein sequence ID" value="RDY09124.1"/>
    <property type="molecule type" value="Genomic_DNA"/>
</dbReference>
<dbReference type="AlphaFoldDB" id="A0A371I2F5"/>
<dbReference type="STRING" id="157652.A0A371I2F5"/>
<sequence>MECVVASESATRERKRSKRRLEEESSKHEFPSESPGPGSVRGELKTPLSRIRKTNIESSIEKLKSAVAIKAQSIGRGKQISPIVFYGSPHGVPPKKPTRMLWRLLREICPDLSQQKKLNIRKEVWMTFPRQDEAMKFAKGQEDVHVFSYQDHFNGQRRFLVSTYTEFWQRYKNMDPKFRHHYEVIQEGLPCHLYFDLEFNKKVNIGKNGEQMVDLLISVVLEALHEKYAIHGDHDWVVELDSSTEDKFSRHIIVRIPKAAFKDNSHAGAFVSEICSRILNAREKDKSFENLYILKDSSSNESAGQLFVDTAVYSRNRCFRLLLSSKAGKSSVLLPTKRFKCKDLGEEDMFMASLICNMDVDCKTYLVCKTDLECVKTLHFDTEENSNVGNSYQIPPEFTLGTSTSDVSTTYFMGKSPFPFLDNFILSVATVGNIPGKIHSWYFFSEFGLMVYSMSKNRFCERIGRQHKSNNVIYVVDLRMAVYYQKCHDPDCRGYRSPLRQIPVHVFSNPSDVIDSFRLLDDEQPVDDEWRHQLDDNKEQNFLQHLDTVEDNNDSWWLEAIKAAEDMENKPTKTELSTMEIIDDGDEEWWLAVERTASQAELT</sequence>
<comment type="caution">
    <text evidence="6">The sequence shown here is derived from an EMBL/GenBank/DDBJ whole genome shotgun (WGS) entry which is preliminary data.</text>
</comment>
<evidence type="ECO:0000313" key="7">
    <source>
        <dbReference type="Proteomes" id="UP000257109"/>
    </source>
</evidence>
<dbReference type="PANTHER" id="PTHR31399:SF0">
    <property type="entry name" value="DNA-DIRECTED PRIMASE_POLYMERASE PROTEIN"/>
    <property type="match status" value="1"/>
</dbReference>
<protein>
    <recommendedName>
        <fullName evidence="1">DNA-directed primase/polymerase protein</fullName>
        <ecNumber evidence="3">2.7.7.102</ecNumber>
    </recommendedName>
</protein>
<name>A0A371I2F5_MUCPR</name>
<feature type="region of interest" description="Disordered" evidence="5">
    <location>
        <begin position="1"/>
        <end position="47"/>
    </location>
</feature>
<dbReference type="GO" id="GO:0006264">
    <property type="term" value="P:mitochondrial DNA replication"/>
    <property type="evidence" value="ECO:0007669"/>
    <property type="project" value="TreeGrafter"/>
</dbReference>
<dbReference type="GO" id="GO:0003682">
    <property type="term" value="F:chromatin binding"/>
    <property type="evidence" value="ECO:0007669"/>
    <property type="project" value="TreeGrafter"/>
</dbReference>
<gene>
    <name evidence="6" type="primary">primpol</name>
    <name evidence="6" type="ORF">CR513_06556</name>
</gene>
<dbReference type="PANTHER" id="PTHR31399">
    <property type="entry name" value="DNA-DIRECTED PRIMASE / POLYMERASE PROTEIN"/>
    <property type="match status" value="1"/>
</dbReference>
<evidence type="ECO:0000256" key="3">
    <source>
        <dbReference type="ARBA" id="ARBA00044768"/>
    </source>
</evidence>
<dbReference type="EC" id="2.7.7.102" evidence="3"/>
<dbReference type="Pfam" id="PF03121">
    <property type="entry name" value="Herpes_UL52"/>
    <property type="match status" value="1"/>
</dbReference>
<feature type="compositionally biased region" description="Basic and acidic residues" evidence="5">
    <location>
        <begin position="20"/>
        <end position="31"/>
    </location>
</feature>
<feature type="non-terminal residue" evidence="6">
    <location>
        <position position="1"/>
    </location>
</feature>